<dbReference type="InterPro" id="IPR028939">
    <property type="entry name" value="P5C_Rdtase_cat_N"/>
</dbReference>
<comment type="pathway">
    <text evidence="8 11">Amino-acid biosynthesis; L-proline biosynthesis; L-proline from L-glutamate 5-semialdehyde: step 1/1.</text>
</comment>
<comment type="function">
    <text evidence="8">Catalyzes the reduction of 1-pyrroline-5-carboxylate (PCA) to L-proline.</text>
</comment>
<feature type="domain" description="Pyrroline-5-carboxylate reductase dimerisation" evidence="13">
    <location>
        <begin position="174"/>
        <end position="277"/>
    </location>
</feature>
<comment type="subcellular location">
    <subcellularLocation>
        <location evidence="1 8">Cytoplasm</location>
    </subcellularLocation>
</comment>
<evidence type="ECO:0000256" key="11">
    <source>
        <dbReference type="RuleBase" id="RU003903"/>
    </source>
</evidence>
<keyword evidence="5 8" id="KW-0641">Proline biosynthesis</keyword>
<dbReference type="SUPFAM" id="SSF51735">
    <property type="entry name" value="NAD(P)-binding Rossmann-fold domains"/>
    <property type="match status" value="1"/>
</dbReference>
<dbReference type="SUPFAM" id="SSF48179">
    <property type="entry name" value="6-phosphogluconate dehydrogenase C-terminal domain-like"/>
    <property type="match status" value="1"/>
</dbReference>
<dbReference type="PANTHER" id="PTHR11645">
    <property type="entry name" value="PYRROLINE-5-CARBOXYLATE REDUCTASE"/>
    <property type="match status" value="1"/>
</dbReference>
<evidence type="ECO:0000313" key="15">
    <source>
        <dbReference type="Proteomes" id="UP000002587"/>
    </source>
</evidence>
<dbReference type="Proteomes" id="UP000002587">
    <property type="component" value="Chromosome"/>
</dbReference>
<dbReference type="FunFam" id="1.10.3730.10:FF:000001">
    <property type="entry name" value="Pyrroline-5-carboxylate reductase"/>
    <property type="match status" value="1"/>
</dbReference>
<evidence type="ECO:0000259" key="13">
    <source>
        <dbReference type="Pfam" id="PF14748"/>
    </source>
</evidence>
<evidence type="ECO:0000256" key="8">
    <source>
        <dbReference type="HAMAP-Rule" id="MF_01925"/>
    </source>
</evidence>
<dbReference type="GO" id="GO:0004735">
    <property type="term" value="F:pyrroline-5-carboxylate reductase activity"/>
    <property type="evidence" value="ECO:0007669"/>
    <property type="project" value="UniProtKB-UniRule"/>
</dbReference>
<evidence type="ECO:0000259" key="12">
    <source>
        <dbReference type="Pfam" id="PF03807"/>
    </source>
</evidence>
<evidence type="ECO:0000256" key="2">
    <source>
        <dbReference type="ARBA" id="ARBA00005525"/>
    </source>
</evidence>
<feature type="binding site" evidence="10">
    <location>
        <begin position="81"/>
        <end position="84"/>
    </location>
    <ligand>
        <name>NADP(+)</name>
        <dbReference type="ChEBI" id="CHEBI:58349"/>
    </ligand>
</feature>
<dbReference type="GO" id="GO:0005737">
    <property type="term" value="C:cytoplasm"/>
    <property type="evidence" value="ECO:0007669"/>
    <property type="project" value="UniProtKB-SubCell"/>
</dbReference>
<feature type="domain" description="Pyrroline-5-carboxylate reductase catalytic N-terminal" evidence="12">
    <location>
        <begin position="17"/>
        <end position="110"/>
    </location>
</feature>
<dbReference type="PANTHER" id="PTHR11645:SF0">
    <property type="entry name" value="PYRROLINE-5-CARBOXYLATE REDUCTASE 3"/>
    <property type="match status" value="1"/>
</dbReference>
<organism evidence="14 15">
    <name type="scientific">Ruthia magnifica subsp. Calyptogena magnifica</name>
    <dbReference type="NCBI Taxonomy" id="413404"/>
    <lineage>
        <taxon>Bacteria</taxon>
        <taxon>Pseudomonadati</taxon>
        <taxon>Pseudomonadota</taxon>
        <taxon>Gammaproteobacteria</taxon>
        <taxon>Candidatus Pseudothioglobaceae</taxon>
        <taxon>Candidatus Ruthturnera</taxon>
    </lineage>
</organism>
<dbReference type="HOGENOM" id="CLU_042344_0_1_6"/>
<dbReference type="AlphaFoldDB" id="A1AVF5"/>
<dbReference type="KEGG" id="rma:Rmag_0116"/>
<evidence type="ECO:0000256" key="4">
    <source>
        <dbReference type="ARBA" id="ARBA00022605"/>
    </source>
</evidence>
<comment type="catalytic activity">
    <reaction evidence="8 11">
        <text>L-proline + NADP(+) = (S)-1-pyrroline-5-carboxylate + NADPH + 2 H(+)</text>
        <dbReference type="Rhea" id="RHEA:14109"/>
        <dbReference type="ChEBI" id="CHEBI:15378"/>
        <dbReference type="ChEBI" id="CHEBI:17388"/>
        <dbReference type="ChEBI" id="CHEBI:57783"/>
        <dbReference type="ChEBI" id="CHEBI:58349"/>
        <dbReference type="ChEBI" id="CHEBI:60039"/>
        <dbReference type="EC" id="1.5.1.2"/>
    </reaction>
</comment>
<dbReference type="eggNOG" id="COG0345">
    <property type="taxonomic scope" value="Bacteria"/>
</dbReference>
<protein>
    <recommendedName>
        <fullName evidence="8 9">Pyrroline-5-carboxylate reductase</fullName>
        <shortName evidence="8">P5C reductase</shortName>
        <shortName evidence="8">P5CR</shortName>
        <ecNumber evidence="8 9">1.5.1.2</ecNumber>
    </recommendedName>
    <alternativeName>
        <fullName evidence="8">PCA reductase</fullName>
    </alternativeName>
</protein>
<dbReference type="EMBL" id="CP000488">
    <property type="protein sequence ID" value="ABL01912.1"/>
    <property type="molecule type" value="Genomic_DNA"/>
</dbReference>
<dbReference type="GO" id="GO:0055129">
    <property type="term" value="P:L-proline biosynthetic process"/>
    <property type="evidence" value="ECO:0007669"/>
    <property type="project" value="UniProtKB-UniRule"/>
</dbReference>
<evidence type="ECO:0000256" key="3">
    <source>
        <dbReference type="ARBA" id="ARBA00022490"/>
    </source>
</evidence>
<dbReference type="PROSITE" id="PS00521">
    <property type="entry name" value="P5CR"/>
    <property type="match status" value="1"/>
</dbReference>
<dbReference type="Pfam" id="PF14748">
    <property type="entry name" value="P5CR_dimer"/>
    <property type="match status" value="1"/>
</dbReference>
<dbReference type="HAMAP" id="MF_01925">
    <property type="entry name" value="P5C_reductase"/>
    <property type="match status" value="1"/>
</dbReference>
<sequence>MYIILFFQIFVMQNSLIGFIGAGNMAYAIISGLINNGIKHNQIKISDTNKALLSLRKTEFNLEVFTDNTKLAIQCNVIVLAVKPQVLSSVCKDLKNKLAINTLIISIAAGVRSRDIERWLGDNQAIVRTMPNMPALLNQGITGLFANKQVSDKQKSLAENILNSVGECLWVNDEGLLDVITAVSGSGPAYFFLMLESMTKVGAALGLDEAVAQKLSIQTALGASIVASSSEDSPQQLRNKVTSKNGTTQAAIESFQDQDFEVIIAHAMRAAFNRANEIGMELGNDK</sequence>
<dbReference type="Gene3D" id="3.40.50.720">
    <property type="entry name" value="NAD(P)-binding Rossmann-like Domain"/>
    <property type="match status" value="1"/>
</dbReference>
<comment type="similarity">
    <text evidence="2 8 11">Belongs to the pyrroline-5-carboxylate reductase family.</text>
</comment>
<feature type="binding site" evidence="10">
    <location>
        <position position="68"/>
    </location>
    <ligand>
        <name>NADPH</name>
        <dbReference type="ChEBI" id="CHEBI:57783"/>
    </ligand>
</feature>
<feature type="binding site" evidence="10">
    <location>
        <begin position="20"/>
        <end position="25"/>
    </location>
    <ligand>
        <name>NADP(+)</name>
        <dbReference type="ChEBI" id="CHEBI:58349"/>
    </ligand>
</feature>
<evidence type="ECO:0000256" key="6">
    <source>
        <dbReference type="ARBA" id="ARBA00022857"/>
    </source>
</evidence>
<dbReference type="InterPro" id="IPR036291">
    <property type="entry name" value="NAD(P)-bd_dom_sf"/>
</dbReference>
<name>A1AVF5_RUTMC</name>
<keyword evidence="4 8" id="KW-0028">Amino-acid biosynthesis</keyword>
<keyword evidence="6 8" id="KW-0521">NADP</keyword>
<keyword evidence="15" id="KW-1185">Reference proteome</keyword>
<dbReference type="UniPathway" id="UPA00098">
    <property type="reaction ID" value="UER00361"/>
</dbReference>
<dbReference type="FunFam" id="3.40.50.720:FF:000190">
    <property type="entry name" value="Pyrroline-5-carboxylate reductase"/>
    <property type="match status" value="1"/>
</dbReference>
<dbReference type="STRING" id="413404.Rmag_0116"/>
<evidence type="ECO:0000256" key="9">
    <source>
        <dbReference type="NCBIfam" id="TIGR00112"/>
    </source>
</evidence>
<reference evidence="14 15" key="1">
    <citation type="journal article" date="2007" name="Science">
        <title>The Calyptogena magnifica chemoautotrophic symbiont genome.</title>
        <authorList>
            <person name="Newton I.L.G."/>
            <person name="Woyke T."/>
            <person name="Auchtung T.A."/>
            <person name="Dilly G.F."/>
            <person name="Dutton R.J."/>
            <person name="Fisher M.C."/>
            <person name="Fontanez K.M."/>
            <person name="Lau E."/>
            <person name="Stewart F.J."/>
            <person name="Richardson P.M."/>
            <person name="Barry K.W."/>
            <person name="Saunders E."/>
            <person name="Detter J.C."/>
            <person name="Wu D."/>
            <person name="Eisen J.A."/>
            <person name="Cavanaugh C.M."/>
        </authorList>
    </citation>
    <scope>NUCLEOTIDE SEQUENCE [LARGE SCALE GENOMIC DNA]</scope>
    <source>
        <strain evidence="14 15">Cm</strain>
    </source>
</reference>
<dbReference type="PIRSF" id="PIRSF000193">
    <property type="entry name" value="Pyrrol-5-carb_rd"/>
    <property type="match status" value="1"/>
</dbReference>
<dbReference type="InterPro" id="IPR008927">
    <property type="entry name" value="6-PGluconate_DH-like_C_sf"/>
</dbReference>
<evidence type="ECO:0000256" key="10">
    <source>
        <dbReference type="PIRSR" id="PIRSR000193-1"/>
    </source>
</evidence>
<dbReference type="InterPro" id="IPR000304">
    <property type="entry name" value="Pyrroline-COOH_reductase"/>
</dbReference>
<evidence type="ECO:0000256" key="1">
    <source>
        <dbReference type="ARBA" id="ARBA00004496"/>
    </source>
</evidence>
<evidence type="ECO:0000256" key="5">
    <source>
        <dbReference type="ARBA" id="ARBA00022650"/>
    </source>
</evidence>
<dbReference type="EC" id="1.5.1.2" evidence="8 9"/>
<keyword evidence="7 8" id="KW-0560">Oxidoreductase</keyword>
<dbReference type="InterPro" id="IPR053790">
    <property type="entry name" value="P5CR-like_CS"/>
</dbReference>
<comment type="catalytic activity">
    <reaction evidence="8">
        <text>L-proline + NAD(+) = (S)-1-pyrroline-5-carboxylate + NADH + 2 H(+)</text>
        <dbReference type="Rhea" id="RHEA:14105"/>
        <dbReference type="ChEBI" id="CHEBI:15378"/>
        <dbReference type="ChEBI" id="CHEBI:17388"/>
        <dbReference type="ChEBI" id="CHEBI:57540"/>
        <dbReference type="ChEBI" id="CHEBI:57945"/>
        <dbReference type="ChEBI" id="CHEBI:60039"/>
        <dbReference type="EC" id="1.5.1.2"/>
    </reaction>
</comment>
<dbReference type="Gene3D" id="1.10.3730.10">
    <property type="entry name" value="ProC C-terminal domain-like"/>
    <property type="match status" value="1"/>
</dbReference>
<proteinExistence type="inferred from homology"/>
<dbReference type="InterPro" id="IPR029036">
    <property type="entry name" value="P5CR_dimer"/>
</dbReference>
<dbReference type="NCBIfam" id="TIGR00112">
    <property type="entry name" value="proC"/>
    <property type="match status" value="1"/>
</dbReference>
<keyword evidence="3 8" id="KW-0963">Cytoplasm</keyword>
<dbReference type="Pfam" id="PF03807">
    <property type="entry name" value="F420_oxidored"/>
    <property type="match status" value="1"/>
</dbReference>
<gene>
    <name evidence="8" type="primary">proC</name>
    <name evidence="14" type="ordered locus">Rmag_0116</name>
</gene>
<accession>A1AVF5</accession>
<evidence type="ECO:0000256" key="7">
    <source>
        <dbReference type="ARBA" id="ARBA00023002"/>
    </source>
</evidence>
<evidence type="ECO:0000313" key="14">
    <source>
        <dbReference type="EMBL" id="ABL01912.1"/>
    </source>
</evidence>